<proteinExistence type="predicted"/>
<feature type="region of interest" description="Disordered" evidence="2">
    <location>
        <begin position="86"/>
        <end position="126"/>
    </location>
</feature>
<dbReference type="OrthoDB" id="3062477at2759"/>
<comment type="caution">
    <text evidence="3">The sequence shown here is derived from an EMBL/GenBank/DDBJ whole genome shotgun (WGS) entry which is preliminary data.</text>
</comment>
<dbReference type="EMBL" id="MU157834">
    <property type="protein sequence ID" value="KAF9531636.1"/>
    <property type="molecule type" value="Genomic_DNA"/>
</dbReference>
<feature type="compositionally biased region" description="Polar residues" evidence="2">
    <location>
        <begin position="112"/>
        <end position="126"/>
    </location>
</feature>
<evidence type="ECO:0000256" key="1">
    <source>
        <dbReference type="SAM" id="Coils"/>
    </source>
</evidence>
<evidence type="ECO:0000313" key="4">
    <source>
        <dbReference type="Proteomes" id="UP000807306"/>
    </source>
</evidence>
<protein>
    <submittedName>
        <fullName evidence="3">Uncharacterized protein</fullName>
    </submittedName>
</protein>
<feature type="compositionally biased region" description="Basic and acidic residues" evidence="2">
    <location>
        <begin position="611"/>
        <end position="626"/>
    </location>
</feature>
<keyword evidence="4" id="KW-1185">Reference proteome</keyword>
<feature type="region of interest" description="Disordered" evidence="2">
    <location>
        <begin position="604"/>
        <end position="637"/>
    </location>
</feature>
<organism evidence="3 4">
    <name type="scientific">Crepidotus variabilis</name>
    <dbReference type="NCBI Taxonomy" id="179855"/>
    <lineage>
        <taxon>Eukaryota</taxon>
        <taxon>Fungi</taxon>
        <taxon>Dikarya</taxon>
        <taxon>Basidiomycota</taxon>
        <taxon>Agaricomycotina</taxon>
        <taxon>Agaricomycetes</taxon>
        <taxon>Agaricomycetidae</taxon>
        <taxon>Agaricales</taxon>
        <taxon>Agaricineae</taxon>
        <taxon>Crepidotaceae</taxon>
        <taxon>Crepidotus</taxon>
    </lineage>
</organism>
<dbReference type="AlphaFoldDB" id="A0A9P6EM33"/>
<gene>
    <name evidence="3" type="ORF">CPB83DRAFT_833314</name>
</gene>
<accession>A0A9P6EM33</accession>
<feature type="compositionally biased region" description="Acidic residues" evidence="2">
    <location>
        <begin position="627"/>
        <end position="637"/>
    </location>
</feature>
<evidence type="ECO:0000256" key="2">
    <source>
        <dbReference type="SAM" id="MobiDB-lite"/>
    </source>
</evidence>
<reference evidence="3" key="1">
    <citation type="submission" date="2020-11" db="EMBL/GenBank/DDBJ databases">
        <authorList>
            <consortium name="DOE Joint Genome Institute"/>
            <person name="Ahrendt S."/>
            <person name="Riley R."/>
            <person name="Andreopoulos W."/>
            <person name="Labutti K."/>
            <person name="Pangilinan J."/>
            <person name="Ruiz-Duenas F.J."/>
            <person name="Barrasa J.M."/>
            <person name="Sanchez-Garcia M."/>
            <person name="Camarero S."/>
            <person name="Miyauchi S."/>
            <person name="Serrano A."/>
            <person name="Linde D."/>
            <person name="Babiker R."/>
            <person name="Drula E."/>
            <person name="Ayuso-Fernandez I."/>
            <person name="Pacheco R."/>
            <person name="Padilla G."/>
            <person name="Ferreira P."/>
            <person name="Barriuso J."/>
            <person name="Kellner H."/>
            <person name="Castanera R."/>
            <person name="Alfaro M."/>
            <person name="Ramirez L."/>
            <person name="Pisabarro A.G."/>
            <person name="Kuo A."/>
            <person name="Tritt A."/>
            <person name="Lipzen A."/>
            <person name="He G."/>
            <person name="Yan M."/>
            <person name="Ng V."/>
            <person name="Cullen D."/>
            <person name="Martin F."/>
            <person name="Rosso M.-N."/>
            <person name="Henrissat B."/>
            <person name="Hibbett D."/>
            <person name="Martinez A.T."/>
            <person name="Grigoriev I.V."/>
        </authorList>
    </citation>
    <scope>NUCLEOTIDE SEQUENCE</scope>
    <source>
        <strain evidence="3">CBS 506.95</strain>
    </source>
</reference>
<sequence length="637" mass="70388">MIQSLNDAKTLFQHAKNDYDKVKRRPNLNRERQNFVPQDGHANHILADKIRLKEALEVATAAVTYWESATDGLSVIPSSSEVMGSDGSDHFDFPMSSVDPSVVSEELDKSATQESQGDLDVKNSTEPLDDDLIEKMVISEVDSQIESLDNGTFNDIIPTQTANSNIFSVQSAALSEENDNAMAVDGPTGSYEADNRNLEAMLDDPTLDSSAVSINKRDSPEPEIPTAKGPSAESLLDLIKQKERTVDMLTHGIQRTPDEVMTLFKVIENLNGQIEQVRSKESQLSLKQEITRLLAMRKTLQTTIEHLEKSLACNIGSGRGAVERALEEQKADLGDVEAEILSKKSEVKKTKDQNVELKKAAENKAASEVQDGEEDAIPAGAEQWRKLNEAEREKLETNASKAFATYLNSGGSKHYNHTFRRTILTLQQAVPEAATTTREAAMMIHRNSRSNLVCRLHVISRRFPRDGQVHQGSQVHGIAHRSISGTKNQPLPAPPNHMHCGCSVEDVLIEFYIWKTSKIRSTNPALQLDGEPLFEGMGEMIIRPRLRSFIVGIFRGFSGLSLDDLYTGVGNSIEEEDYKRRLRVTQAVNFVAFLKESGVPAELTISAPPAEKGKQADERANEKVDEQGGDTDIGDEN</sequence>
<feature type="coiled-coil region" evidence="1">
    <location>
        <begin position="319"/>
        <end position="346"/>
    </location>
</feature>
<keyword evidence="1" id="KW-0175">Coiled coil</keyword>
<name>A0A9P6EM33_9AGAR</name>
<evidence type="ECO:0000313" key="3">
    <source>
        <dbReference type="EMBL" id="KAF9531636.1"/>
    </source>
</evidence>
<dbReference type="Proteomes" id="UP000807306">
    <property type="component" value="Unassembled WGS sequence"/>
</dbReference>